<gene>
    <name evidence="11" type="ORF">B0H67DRAFT_330206</name>
</gene>
<dbReference type="InterPro" id="IPR017871">
    <property type="entry name" value="ABC_transporter-like_CS"/>
</dbReference>
<dbReference type="Pfam" id="PF00664">
    <property type="entry name" value="ABC_membrane"/>
    <property type="match status" value="2"/>
</dbReference>
<dbReference type="InterPro" id="IPR050173">
    <property type="entry name" value="ABC_transporter_C-like"/>
</dbReference>
<dbReference type="Pfam" id="PF00005">
    <property type="entry name" value="ABC_tran"/>
    <property type="match status" value="2"/>
</dbReference>
<dbReference type="InterPro" id="IPR003439">
    <property type="entry name" value="ABC_transporter-like_ATP-bd"/>
</dbReference>
<evidence type="ECO:0000256" key="5">
    <source>
        <dbReference type="ARBA" id="ARBA00022840"/>
    </source>
</evidence>
<dbReference type="CDD" id="cd18580">
    <property type="entry name" value="ABC_6TM_ABCC_D2"/>
    <property type="match status" value="1"/>
</dbReference>
<dbReference type="GO" id="GO:0016887">
    <property type="term" value="F:ATP hydrolysis activity"/>
    <property type="evidence" value="ECO:0007669"/>
    <property type="project" value="InterPro"/>
</dbReference>
<feature type="transmembrane region" description="Helical" evidence="8">
    <location>
        <begin position="690"/>
        <end position="711"/>
    </location>
</feature>
<comment type="subcellular location">
    <subcellularLocation>
        <location evidence="1">Membrane</location>
        <topology evidence="1">Multi-pass membrane protein</topology>
    </subcellularLocation>
</comment>
<dbReference type="PROSITE" id="PS00211">
    <property type="entry name" value="ABC_TRANSPORTER_1"/>
    <property type="match status" value="2"/>
</dbReference>
<accession>A0AA40DNY8</accession>
<feature type="domain" description="ABC transmembrane type-1" evidence="10">
    <location>
        <begin position="89"/>
        <end position="364"/>
    </location>
</feature>
<keyword evidence="5" id="KW-0067">ATP-binding</keyword>
<evidence type="ECO:0000259" key="9">
    <source>
        <dbReference type="PROSITE" id="PS50893"/>
    </source>
</evidence>
<evidence type="ECO:0000256" key="6">
    <source>
        <dbReference type="ARBA" id="ARBA00022989"/>
    </source>
</evidence>
<dbReference type="SUPFAM" id="SSF90123">
    <property type="entry name" value="ABC transporter transmembrane region"/>
    <property type="match status" value="2"/>
</dbReference>
<proteinExistence type="predicted"/>
<dbReference type="PANTHER" id="PTHR24223">
    <property type="entry name" value="ATP-BINDING CASSETTE SUB-FAMILY C"/>
    <property type="match status" value="1"/>
</dbReference>
<keyword evidence="6 8" id="KW-1133">Transmembrane helix</keyword>
<evidence type="ECO:0000256" key="4">
    <source>
        <dbReference type="ARBA" id="ARBA00022741"/>
    </source>
</evidence>
<dbReference type="InterPro" id="IPR003593">
    <property type="entry name" value="AAA+_ATPase"/>
</dbReference>
<keyword evidence="12" id="KW-1185">Reference proteome</keyword>
<dbReference type="InterPro" id="IPR011527">
    <property type="entry name" value="ABC1_TM_dom"/>
</dbReference>
<evidence type="ECO:0000256" key="2">
    <source>
        <dbReference type="ARBA" id="ARBA00022448"/>
    </source>
</evidence>
<dbReference type="Proteomes" id="UP001172102">
    <property type="component" value="Unassembled WGS sequence"/>
</dbReference>
<comment type="caution">
    <text evidence="11">The sequence shown here is derived from an EMBL/GenBank/DDBJ whole genome shotgun (WGS) entry which is preliminary data.</text>
</comment>
<feature type="transmembrane region" description="Helical" evidence="8">
    <location>
        <begin position="301"/>
        <end position="325"/>
    </location>
</feature>
<sequence length="1264" mass="139257">MEQSPEECSGILSKAFFFWINPILARGYRNILIQHDLPHLSRDMRPEAIREGILKAWSQRETPETARSLPLALLRCLKRPFLAAILPRLFLIMFRYSQPILIRQSIRYVTAPTTSDRNQGYWLIASAVAIYVGLALSTATYEHRINRLKILTRSALVGLIHDKTMSLPSAAYDNGDAVTLMSTDADSLDGVAGMAHDLWAYFVEVVVGIVLLAGEVGWIWPLPLVLIAFCSRVSRYVAKNLQSRQKAWNEATQRRVAAISAMIGSMKVVKMLGFQRHLADRAQALREEELKVASRVRWMMVYYNASANALGIFTPAITLVLYVVIAATKGRELDTETAFTTIAILSMVTHPANMVMTIVPRMVAASAGLARIQEYLLRPSLTDARAVLSRPIRRSPASSQDLAAKPTLAISIQNLTLGQRQTPILEEVDIEVPSGSLTIISGSVGCGKSTLLRAVLGEVTPTQGSIMLSTKKVAYCAQRPWLPSGSIRGAIFGTGYQGNAQWYHEAVNACCLQHDFDSLPDGDDTQIGSGGLNLSGGQRQRVALARALFAKCEIVLLDDSFSALDGDTENKVFENLFGPAGLLRRSKTTVLLVTNSTQFFPAADHIVILGNQGVQEQGPWETIKAKTGAIAKFIPRNRPEGNSSLAPASTSTKLSAQLRAKDEAEADLSRKTGDFALYAYYFRFVGLRNFVLVVLFPAIYSFFIIIPQYWLQLWTESDGNNTAFYISGFLFLSFMSWLSTNGTLWSTVILLAPQSGLKLHAHLLKIVTGASLSFFSDNDNGGILNRFSQDIQLMDKQLPTSLTVVSNQTFKLLMQIILLLISQRLLSLSLPVCVLVVYFLQRAYLRTSRQLRFLELESGAEVFSSFLESVEGLETIRSFGWRGAIAQENVVRLENSQRPEFLLMSLQRWLNIVLDLMAAGIATSVIAIAVALRGHVSGGQVGVALNIMLVANTTLLRLVESWTNLEVSLGAISRLKMLESSTPSEGETGEDFRPLEYWPSRGTVNFDNITASYRAKSVAIRALNLRVEAGQRVVLCGRTGSGKSSMLLTLLRLLDLQSGTIELDGIDISTVPRDFLRQQCFITVSQDPLLLPNETLRFNLDPDDSLPEDILINGLRTTGLWGHFARGYTNGNSGEGGEVSCEQPDFDMKVSSFRELSVGQCQLFAICRAVVKAEMLRSKGLWPVVLLDEVTSALDAAVESTVHSVIDQEFTGKGHTVIMVSHRLGGLHHARSGRDIVVLMRDSQLQEIVSNLGTTSWRVHGEEG</sequence>
<dbReference type="AlphaFoldDB" id="A0AA40DNY8"/>
<dbReference type="GO" id="GO:0005524">
    <property type="term" value="F:ATP binding"/>
    <property type="evidence" value="ECO:0007669"/>
    <property type="project" value="UniProtKB-KW"/>
</dbReference>
<keyword evidence="3 8" id="KW-0812">Transmembrane</keyword>
<evidence type="ECO:0000259" key="10">
    <source>
        <dbReference type="PROSITE" id="PS50929"/>
    </source>
</evidence>
<keyword evidence="4" id="KW-0547">Nucleotide-binding</keyword>
<feature type="transmembrane region" description="Helical" evidence="8">
    <location>
        <begin position="337"/>
        <end position="359"/>
    </location>
</feature>
<feature type="domain" description="ABC transporter" evidence="9">
    <location>
        <begin position="410"/>
        <end position="636"/>
    </location>
</feature>
<dbReference type="InterPro" id="IPR044746">
    <property type="entry name" value="ABCC_6TM_D1"/>
</dbReference>
<dbReference type="SMART" id="SM00382">
    <property type="entry name" value="AAA"/>
    <property type="match status" value="2"/>
</dbReference>
<dbReference type="SUPFAM" id="SSF52540">
    <property type="entry name" value="P-loop containing nucleoside triphosphate hydrolases"/>
    <property type="match status" value="2"/>
</dbReference>
<keyword evidence="2" id="KW-0813">Transport</keyword>
<protein>
    <submittedName>
        <fullName evidence="11">ABC transporter</fullName>
    </submittedName>
</protein>
<dbReference type="InterPro" id="IPR044726">
    <property type="entry name" value="ABCC_6TM_D2"/>
</dbReference>
<dbReference type="PROSITE" id="PS50929">
    <property type="entry name" value="ABC_TM1F"/>
    <property type="match status" value="2"/>
</dbReference>
<feature type="transmembrane region" description="Helical" evidence="8">
    <location>
        <begin position="812"/>
        <end position="840"/>
    </location>
</feature>
<dbReference type="CDD" id="cd18579">
    <property type="entry name" value="ABC_6TM_ABCC_D1"/>
    <property type="match status" value="1"/>
</dbReference>
<evidence type="ECO:0000256" key="7">
    <source>
        <dbReference type="ARBA" id="ARBA00023136"/>
    </source>
</evidence>
<dbReference type="GO" id="GO:0140359">
    <property type="term" value="F:ABC-type transporter activity"/>
    <property type="evidence" value="ECO:0007669"/>
    <property type="project" value="InterPro"/>
</dbReference>
<reference evidence="11" key="1">
    <citation type="submission" date="2023-06" db="EMBL/GenBank/DDBJ databases">
        <title>Genome-scale phylogeny and comparative genomics of the fungal order Sordariales.</title>
        <authorList>
            <consortium name="Lawrence Berkeley National Laboratory"/>
            <person name="Hensen N."/>
            <person name="Bonometti L."/>
            <person name="Westerberg I."/>
            <person name="Brannstrom I.O."/>
            <person name="Guillou S."/>
            <person name="Cros-Aarteil S."/>
            <person name="Calhoun S."/>
            <person name="Haridas S."/>
            <person name="Kuo A."/>
            <person name="Mondo S."/>
            <person name="Pangilinan J."/>
            <person name="Riley R."/>
            <person name="Labutti K."/>
            <person name="Andreopoulos B."/>
            <person name="Lipzen A."/>
            <person name="Chen C."/>
            <person name="Yanf M."/>
            <person name="Daum C."/>
            <person name="Ng V."/>
            <person name="Clum A."/>
            <person name="Steindorff A."/>
            <person name="Ohm R."/>
            <person name="Martin F."/>
            <person name="Silar P."/>
            <person name="Natvig D."/>
            <person name="Lalanne C."/>
            <person name="Gautier V."/>
            <person name="Ament-Velasquez S.L."/>
            <person name="Kruys A."/>
            <person name="Hutchinson M.I."/>
            <person name="Powell A.J."/>
            <person name="Barry K."/>
            <person name="Miller A.N."/>
            <person name="Grigoriev I.V."/>
            <person name="Debuchy R."/>
            <person name="Gladieux P."/>
            <person name="Thoren M.H."/>
            <person name="Johannesson H."/>
        </authorList>
    </citation>
    <scope>NUCLEOTIDE SEQUENCE</scope>
    <source>
        <strain evidence="11">SMH4607-1</strain>
    </source>
</reference>
<dbReference type="InterPro" id="IPR036640">
    <property type="entry name" value="ABC1_TM_sf"/>
</dbReference>
<dbReference type="PROSITE" id="PS50893">
    <property type="entry name" value="ABC_TRANSPORTER_2"/>
    <property type="match status" value="2"/>
</dbReference>
<feature type="domain" description="ABC transporter" evidence="9">
    <location>
        <begin position="1004"/>
        <end position="1261"/>
    </location>
</feature>
<evidence type="ECO:0000256" key="8">
    <source>
        <dbReference type="SAM" id="Phobius"/>
    </source>
</evidence>
<evidence type="ECO:0000313" key="11">
    <source>
        <dbReference type="EMBL" id="KAK0708156.1"/>
    </source>
</evidence>
<organism evidence="11 12">
    <name type="scientific">Lasiosphaeris hirsuta</name>
    <dbReference type="NCBI Taxonomy" id="260670"/>
    <lineage>
        <taxon>Eukaryota</taxon>
        <taxon>Fungi</taxon>
        <taxon>Dikarya</taxon>
        <taxon>Ascomycota</taxon>
        <taxon>Pezizomycotina</taxon>
        <taxon>Sordariomycetes</taxon>
        <taxon>Sordariomycetidae</taxon>
        <taxon>Sordariales</taxon>
        <taxon>Lasiosphaeriaceae</taxon>
        <taxon>Lasiosphaeris</taxon>
    </lineage>
</organism>
<dbReference type="PANTHER" id="PTHR24223:SF345">
    <property type="entry name" value="ABC MULTIDRUG TRANSPORTER (EUROFUNG)"/>
    <property type="match status" value="1"/>
</dbReference>
<feature type="transmembrane region" description="Helical" evidence="8">
    <location>
        <begin position="121"/>
        <end position="141"/>
    </location>
</feature>
<evidence type="ECO:0000256" key="1">
    <source>
        <dbReference type="ARBA" id="ARBA00004141"/>
    </source>
</evidence>
<keyword evidence="7 8" id="KW-0472">Membrane</keyword>
<feature type="transmembrane region" description="Helical" evidence="8">
    <location>
        <begin position="723"/>
        <end position="752"/>
    </location>
</feature>
<dbReference type="InterPro" id="IPR027417">
    <property type="entry name" value="P-loop_NTPase"/>
</dbReference>
<dbReference type="Gene3D" id="1.20.1560.10">
    <property type="entry name" value="ABC transporter type 1, transmembrane domain"/>
    <property type="match status" value="2"/>
</dbReference>
<feature type="domain" description="ABC transmembrane type-1" evidence="10">
    <location>
        <begin position="691"/>
        <end position="966"/>
    </location>
</feature>
<dbReference type="GO" id="GO:0016020">
    <property type="term" value="C:membrane"/>
    <property type="evidence" value="ECO:0007669"/>
    <property type="project" value="UniProtKB-SubCell"/>
</dbReference>
<evidence type="ECO:0000256" key="3">
    <source>
        <dbReference type="ARBA" id="ARBA00022692"/>
    </source>
</evidence>
<dbReference type="Gene3D" id="3.40.50.300">
    <property type="entry name" value="P-loop containing nucleotide triphosphate hydrolases"/>
    <property type="match status" value="2"/>
</dbReference>
<name>A0AA40DNY8_9PEZI</name>
<evidence type="ECO:0000313" key="12">
    <source>
        <dbReference type="Proteomes" id="UP001172102"/>
    </source>
</evidence>
<dbReference type="EMBL" id="JAUKUA010000006">
    <property type="protein sequence ID" value="KAK0708156.1"/>
    <property type="molecule type" value="Genomic_DNA"/>
</dbReference>